<feature type="chain" id="PRO_5002307116" evidence="3">
    <location>
        <begin position="25"/>
        <end position="632"/>
    </location>
</feature>
<organism evidence="4 5">
    <name type="scientific">Ancylostoma ceylanicum</name>
    <dbReference type="NCBI Taxonomy" id="53326"/>
    <lineage>
        <taxon>Eukaryota</taxon>
        <taxon>Metazoa</taxon>
        <taxon>Ecdysozoa</taxon>
        <taxon>Nematoda</taxon>
        <taxon>Chromadorea</taxon>
        <taxon>Rhabditida</taxon>
        <taxon>Rhabditina</taxon>
        <taxon>Rhabditomorpha</taxon>
        <taxon>Strongyloidea</taxon>
        <taxon>Ancylostomatidae</taxon>
        <taxon>Ancylostomatinae</taxon>
        <taxon>Ancylostoma</taxon>
    </lineage>
</organism>
<keyword evidence="3" id="KW-0732">Signal</keyword>
<evidence type="ECO:0000313" key="5">
    <source>
        <dbReference type="Proteomes" id="UP000054495"/>
    </source>
</evidence>
<evidence type="ECO:0000256" key="3">
    <source>
        <dbReference type="SAM" id="SignalP"/>
    </source>
</evidence>
<evidence type="ECO:0000256" key="1">
    <source>
        <dbReference type="SAM" id="MobiDB-lite"/>
    </source>
</evidence>
<keyword evidence="5" id="KW-1185">Reference proteome</keyword>
<evidence type="ECO:0000256" key="2">
    <source>
        <dbReference type="SAM" id="Phobius"/>
    </source>
</evidence>
<reference evidence="4 5" key="1">
    <citation type="submission" date="2013-05" db="EMBL/GenBank/DDBJ databases">
        <title>Draft genome of the parasitic nematode Anyclostoma ceylanicum.</title>
        <authorList>
            <person name="Mitreva M."/>
        </authorList>
    </citation>
    <scope>NUCLEOTIDE SEQUENCE [LARGE SCALE GENOMIC DNA]</scope>
</reference>
<feature type="transmembrane region" description="Helical" evidence="2">
    <location>
        <begin position="582"/>
        <end position="601"/>
    </location>
</feature>
<keyword evidence="2" id="KW-1133">Transmembrane helix</keyword>
<keyword evidence="2" id="KW-0812">Transmembrane</keyword>
<dbReference type="EMBL" id="KE124945">
    <property type="protein sequence ID" value="EPB74355.1"/>
    <property type="molecule type" value="Genomic_DNA"/>
</dbReference>
<evidence type="ECO:0000313" key="4">
    <source>
        <dbReference type="EMBL" id="EPB74355.1"/>
    </source>
</evidence>
<feature type="compositionally biased region" description="Acidic residues" evidence="1">
    <location>
        <begin position="520"/>
        <end position="533"/>
    </location>
</feature>
<dbReference type="Proteomes" id="UP000054495">
    <property type="component" value="Unassembled WGS sequence"/>
</dbReference>
<feature type="region of interest" description="Disordered" evidence="1">
    <location>
        <begin position="510"/>
        <end position="533"/>
    </location>
</feature>
<dbReference type="PANTHER" id="PTHR36520">
    <property type="entry name" value="PROTEIN CBG13000-RELATED"/>
    <property type="match status" value="1"/>
</dbReference>
<feature type="non-terminal residue" evidence="4">
    <location>
        <position position="632"/>
    </location>
</feature>
<feature type="signal peptide" evidence="3">
    <location>
        <begin position="1"/>
        <end position="24"/>
    </location>
</feature>
<sequence length="632" mass="73262">MQLFFLNHDLLLIYLILAITIAGAKDDDEGYFKFLRDALEKDADIRRAEHNKNFLQHAPGKVVPKPFKLPGDYSPLPGRSTNSDYWPLYPLVNQYMSAVTLDTSKGRHTGVDLNVPVPWWGFLDMGGHVIERYQDHWVKVGYTNNPVNMLGLSKEQIARLMSDPSLHWNRQMWRNHDCAPYTEMRTICLPNMYKVKDECKNSKMHRILKHYLLGYAGLERAIQETKEHMDTQTSSGLCREQQPNLPIAILPRIYSPHSCKPPLCNPYQSIVGFGDGLRTYADPAHYREKNGYVAVPVRKYVRCSVEKPQKMKAKMQDPRIYHKMLLSLTKPCTTRVYHKSATQIPWKLTGALTADTRKFPASSSEVEANDHIEDGVEGELDLPMPVSKGIGYRIPVSGNIHYDTEDISITYGQNLHPIDPLAFAPDRPLTRARRSADASLITEPEQVYDRRHDHQELSIHDYPEPTEAHILPLRGKGMRWLVITFFYIFVNVNCIEDDTSSENESLLDRLQKHSRKHSEQEEEAVEEDTDEENDLKTKRNTVYDFLYKRLQQDANGKPKKKRLTPNVYMIPGWLQPVTYPDWIVFLIRILFNGFLFLLRVFPRMFLQSVQKRFILRTRVVFDAVNVYENVEE</sequence>
<keyword evidence="2" id="KW-0472">Membrane</keyword>
<protein>
    <submittedName>
        <fullName evidence="4">Uncharacterized protein</fullName>
    </submittedName>
</protein>
<dbReference type="PANTHER" id="PTHR36520:SF1">
    <property type="entry name" value="PROTEIN CBG14667"/>
    <property type="match status" value="1"/>
</dbReference>
<gene>
    <name evidence="4" type="ORF">ANCCEY_06529</name>
</gene>
<name>A0A0D6LQP1_9BILA</name>
<accession>A0A0D6LQP1</accession>
<dbReference type="AlphaFoldDB" id="A0A0D6LQP1"/>
<proteinExistence type="predicted"/>